<name>A0ABY8WUP5_9BACT</name>
<evidence type="ECO:0000313" key="2">
    <source>
        <dbReference type="Proteomes" id="UP001177295"/>
    </source>
</evidence>
<evidence type="ECO:0000313" key="1">
    <source>
        <dbReference type="EMBL" id="WIO46080.1"/>
    </source>
</evidence>
<accession>A0ABY8WUP5</accession>
<reference evidence="1 2" key="1">
    <citation type="journal article" date="2023" name="Cell">
        <title>Genetic manipulation of Patescibacteria provides mechanistic insights into microbial dark matter and the epibiotic lifestyle.</title>
        <authorList>
            <person name="Wang Y."/>
            <person name="Gallagher L.A."/>
            <person name="Andrade P.A."/>
            <person name="Liu A."/>
            <person name="Humphreys I.R."/>
            <person name="Turkarslan S."/>
            <person name="Cutler K.J."/>
            <person name="Arrieta-Ortiz M.L."/>
            <person name="Li Y."/>
            <person name="Radey M.C."/>
            <person name="McLean J.S."/>
            <person name="Cong Q."/>
            <person name="Baker D."/>
            <person name="Baliga N.S."/>
            <person name="Peterson S.B."/>
            <person name="Mougous J.D."/>
        </authorList>
    </citation>
    <scope>NUCLEOTIDE SEQUENCE [LARGE SCALE GENOMIC DNA]</scope>
    <source>
        <strain evidence="1 2">ML1</strain>
    </source>
</reference>
<protein>
    <submittedName>
        <fullName evidence="1">Uncharacterized protein</fullName>
    </submittedName>
</protein>
<proteinExistence type="predicted"/>
<dbReference type="RefSeq" id="WP_376753632.1">
    <property type="nucleotide sequence ID" value="NZ_CP124550.1"/>
</dbReference>
<gene>
    <name evidence="1" type="ORF">SEML1_0459</name>
</gene>
<keyword evidence="2" id="KW-1185">Reference proteome</keyword>
<dbReference type="EMBL" id="CP124550">
    <property type="protein sequence ID" value="WIO46080.1"/>
    <property type="molecule type" value="Genomic_DNA"/>
</dbReference>
<sequence>MISIQSIAAITDGDVGLVAAQTSREKSVRTGARELAGLRYAEHVIQQQNSTASSLGDVRSTL</sequence>
<organism evidence="1 2">
    <name type="scientific">Candidatus Southlakia epibionticum</name>
    <dbReference type="NCBI Taxonomy" id="3043284"/>
    <lineage>
        <taxon>Bacteria</taxon>
        <taxon>Candidatus Saccharimonadota</taxon>
        <taxon>Candidatus Saccharimonadia</taxon>
        <taxon>Candidatus Saccharimonadales</taxon>
        <taxon>Candidatus Saccharimonadaceae</taxon>
        <taxon>Candidatus Southlakia</taxon>
    </lineage>
</organism>
<dbReference type="Proteomes" id="UP001177295">
    <property type="component" value="Chromosome"/>
</dbReference>